<feature type="region of interest" description="Disordered" evidence="1">
    <location>
        <begin position="1"/>
        <end position="230"/>
    </location>
</feature>
<keyword evidence="4" id="KW-1185">Reference proteome</keyword>
<protein>
    <submittedName>
        <fullName evidence="2">Uncharacterized protein</fullName>
    </submittedName>
</protein>
<dbReference type="AlphaFoldDB" id="A0A9P1FLX2"/>
<name>A0A9P1FLX2_9DINO</name>
<dbReference type="EMBL" id="CAMXCT020000599">
    <property type="protein sequence ID" value="CAL1134318.1"/>
    <property type="molecule type" value="Genomic_DNA"/>
</dbReference>
<reference evidence="3" key="2">
    <citation type="submission" date="2024-04" db="EMBL/GenBank/DDBJ databases">
        <authorList>
            <person name="Chen Y."/>
            <person name="Shah S."/>
            <person name="Dougan E. K."/>
            <person name="Thang M."/>
            <person name="Chan C."/>
        </authorList>
    </citation>
    <scope>NUCLEOTIDE SEQUENCE [LARGE SCALE GENOMIC DNA]</scope>
</reference>
<proteinExistence type="predicted"/>
<reference evidence="2" key="1">
    <citation type="submission" date="2022-10" db="EMBL/GenBank/DDBJ databases">
        <authorList>
            <person name="Chen Y."/>
            <person name="Dougan E. K."/>
            <person name="Chan C."/>
            <person name="Rhodes N."/>
            <person name="Thang M."/>
        </authorList>
    </citation>
    <scope>NUCLEOTIDE SEQUENCE</scope>
</reference>
<dbReference type="EMBL" id="CAMXCT030000599">
    <property type="protein sequence ID" value="CAL4768255.1"/>
    <property type="molecule type" value="Genomic_DNA"/>
</dbReference>
<sequence>MPNGWASKEDGCSESESGTTGTEHSSSEASVSVEEVPAAPAAPTAVPEPKNSPPAASPDRRERGRDARRSERHGRDKGKGSKGRGKSNASKCPHCWKKVKGGYSWAKSKEMAERLKEDRMVEGGPSDDDGPNSANPPPRPDKSWVPTRRSPPRRKEKKEKKHKEPKMWKVRKNEKKKRKKNKKSSRSPSPVRERKKRPPSSSSSGGGKKGREGRAKKEKPRTLVRALGGDDFGISPEGLQAVAEAMAKVSADSEEHHSDSDIWNGVKEMLYHTAAFVDAAGTDKDAVAAYCFRSLLKATSTYNDEQTPKLLQHPKYADQLLIQCWVPAFGDSWQRSLRWAYALATELRYARKYLRVLVWLLSRAPGRTRESTWAKLSYNWLLQAETAMLQKRQNGLTAS</sequence>
<comment type="caution">
    <text evidence="2">The sequence shown here is derived from an EMBL/GenBank/DDBJ whole genome shotgun (WGS) entry which is preliminary data.</text>
</comment>
<evidence type="ECO:0000256" key="1">
    <source>
        <dbReference type="SAM" id="MobiDB-lite"/>
    </source>
</evidence>
<evidence type="ECO:0000313" key="3">
    <source>
        <dbReference type="EMBL" id="CAL1134318.1"/>
    </source>
</evidence>
<dbReference type="Proteomes" id="UP001152797">
    <property type="component" value="Unassembled WGS sequence"/>
</dbReference>
<organism evidence="2">
    <name type="scientific">Cladocopium goreaui</name>
    <dbReference type="NCBI Taxonomy" id="2562237"/>
    <lineage>
        <taxon>Eukaryota</taxon>
        <taxon>Sar</taxon>
        <taxon>Alveolata</taxon>
        <taxon>Dinophyceae</taxon>
        <taxon>Suessiales</taxon>
        <taxon>Symbiodiniaceae</taxon>
        <taxon>Cladocopium</taxon>
    </lineage>
</organism>
<evidence type="ECO:0000313" key="2">
    <source>
        <dbReference type="EMBL" id="CAI3980943.1"/>
    </source>
</evidence>
<evidence type="ECO:0000313" key="4">
    <source>
        <dbReference type="Proteomes" id="UP001152797"/>
    </source>
</evidence>
<feature type="compositionally biased region" description="Basic residues" evidence="1">
    <location>
        <begin position="150"/>
        <end position="185"/>
    </location>
</feature>
<feature type="compositionally biased region" description="Basic and acidic residues" evidence="1">
    <location>
        <begin position="107"/>
        <end position="121"/>
    </location>
</feature>
<feature type="compositionally biased region" description="Low complexity" evidence="1">
    <location>
        <begin position="14"/>
        <end position="49"/>
    </location>
</feature>
<feature type="compositionally biased region" description="Basic and acidic residues" evidence="1">
    <location>
        <begin position="58"/>
        <end position="79"/>
    </location>
</feature>
<dbReference type="EMBL" id="CAMXCT010000599">
    <property type="protein sequence ID" value="CAI3980943.1"/>
    <property type="molecule type" value="Genomic_DNA"/>
</dbReference>
<accession>A0A9P1FLX2</accession>
<gene>
    <name evidence="2" type="ORF">C1SCF055_LOCUS8783</name>
</gene>